<keyword evidence="1" id="KW-0812">Transmembrane</keyword>
<keyword evidence="3" id="KW-1185">Reference proteome</keyword>
<dbReference type="RefSeq" id="WP_139071948.1">
    <property type="nucleotide sequence ID" value="NZ_CP040899.1"/>
</dbReference>
<dbReference type="EMBL" id="CP040899">
    <property type="protein sequence ID" value="QDB78250.1"/>
    <property type="molecule type" value="Genomic_DNA"/>
</dbReference>
<evidence type="ECO:0000313" key="3">
    <source>
        <dbReference type="Proteomes" id="UP000313948"/>
    </source>
</evidence>
<dbReference type="Pfam" id="PF09997">
    <property type="entry name" value="DUF2238"/>
    <property type="match status" value="1"/>
</dbReference>
<feature type="transmembrane region" description="Helical" evidence="1">
    <location>
        <begin position="46"/>
        <end position="66"/>
    </location>
</feature>
<sequence length="195" mass="19584">MPAPIRDVSPAEVLLTVPGSPAERAAAHAVGVLAVLGVPAALTVDAVAVAVAALVLGGVVLARVIALPGWLQAALGAAMLAAAAASVLGLYVTTPWIDLPAHLLLNGLIAASLGVLLLRAGMLADPRSRHGRAGIALTVATTGIALGVVWEIAEWVGFTYIDRSVYVYYGDTIGDLSAGGTGCVLAGLLIAREAR</sequence>
<proteinExistence type="predicted"/>
<evidence type="ECO:0000256" key="1">
    <source>
        <dbReference type="SAM" id="Phobius"/>
    </source>
</evidence>
<feature type="transmembrane region" description="Helical" evidence="1">
    <location>
        <begin position="99"/>
        <end position="121"/>
    </location>
</feature>
<keyword evidence="1" id="KW-0472">Membrane</keyword>
<keyword evidence="1" id="KW-1133">Transmembrane helix</keyword>
<accession>A0ABX5VNX3</accession>
<feature type="transmembrane region" description="Helical" evidence="1">
    <location>
        <begin position="173"/>
        <end position="191"/>
    </location>
</feature>
<evidence type="ECO:0000313" key="2">
    <source>
        <dbReference type="EMBL" id="QDB78250.1"/>
    </source>
</evidence>
<evidence type="ECO:0008006" key="4">
    <source>
        <dbReference type="Google" id="ProtNLM"/>
    </source>
</evidence>
<reference evidence="2 3" key="1">
    <citation type="submission" date="2019-05" db="EMBL/GenBank/DDBJ databases">
        <title>Georgenia *** sp. nov., and Georgenia *** sp. nov., isolated from the intestinal contents of plateau pika (Ochotona curzoniae) in the Qinghai-Tibet plateau of China.</title>
        <authorList>
            <person name="Tian Z."/>
        </authorList>
    </citation>
    <scope>NUCLEOTIDE SEQUENCE [LARGE SCALE GENOMIC DNA]</scope>
    <source>
        <strain evidence="2 3">Z294</strain>
    </source>
</reference>
<dbReference type="Proteomes" id="UP000313948">
    <property type="component" value="Chromosome"/>
</dbReference>
<protein>
    <recommendedName>
        <fullName evidence="4">DUF2238 domain-containing protein</fullName>
    </recommendedName>
</protein>
<dbReference type="InterPro" id="IPR014509">
    <property type="entry name" value="YjdF-like"/>
</dbReference>
<organism evidence="2 3">
    <name type="scientific">Georgenia wutianyii</name>
    <dbReference type="NCBI Taxonomy" id="2585135"/>
    <lineage>
        <taxon>Bacteria</taxon>
        <taxon>Bacillati</taxon>
        <taxon>Actinomycetota</taxon>
        <taxon>Actinomycetes</taxon>
        <taxon>Micrococcales</taxon>
        <taxon>Bogoriellaceae</taxon>
        <taxon>Georgenia</taxon>
    </lineage>
</organism>
<gene>
    <name evidence="2" type="ORF">FE251_01810</name>
</gene>
<feature type="transmembrane region" description="Helical" evidence="1">
    <location>
        <begin position="133"/>
        <end position="153"/>
    </location>
</feature>
<name>A0ABX5VNX3_9MICO</name>
<feature type="transmembrane region" description="Helical" evidence="1">
    <location>
        <begin position="73"/>
        <end position="93"/>
    </location>
</feature>